<keyword evidence="2" id="KW-1185">Reference proteome</keyword>
<proteinExistence type="predicted"/>
<gene>
    <name evidence="1" type="ORF">GCM10007857_79510</name>
</gene>
<dbReference type="EMBL" id="BSOW01000044">
    <property type="protein sequence ID" value="GLR91234.1"/>
    <property type="molecule type" value="Genomic_DNA"/>
</dbReference>
<name>A0ABQ6BCU5_9BRAD</name>
<accession>A0ABQ6BCU5</accession>
<dbReference type="Proteomes" id="UP001156905">
    <property type="component" value="Unassembled WGS sequence"/>
</dbReference>
<comment type="caution">
    <text evidence="1">The sequence shown here is derived from an EMBL/GenBank/DDBJ whole genome shotgun (WGS) entry which is preliminary data.</text>
</comment>
<evidence type="ECO:0000313" key="1">
    <source>
        <dbReference type="EMBL" id="GLR91234.1"/>
    </source>
</evidence>
<reference evidence="2" key="1">
    <citation type="journal article" date="2019" name="Int. J. Syst. Evol. Microbiol.">
        <title>The Global Catalogue of Microorganisms (GCM) 10K type strain sequencing project: providing services to taxonomists for standard genome sequencing and annotation.</title>
        <authorList>
            <consortium name="The Broad Institute Genomics Platform"/>
            <consortium name="The Broad Institute Genome Sequencing Center for Infectious Disease"/>
            <person name="Wu L."/>
            <person name="Ma J."/>
        </authorList>
    </citation>
    <scope>NUCLEOTIDE SEQUENCE [LARGE SCALE GENOMIC DNA]</scope>
    <source>
        <strain evidence="2">NBRC 102520</strain>
    </source>
</reference>
<organism evidence="1 2">
    <name type="scientific">Bradyrhizobium iriomotense</name>
    <dbReference type="NCBI Taxonomy" id="441950"/>
    <lineage>
        <taxon>Bacteria</taxon>
        <taxon>Pseudomonadati</taxon>
        <taxon>Pseudomonadota</taxon>
        <taxon>Alphaproteobacteria</taxon>
        <taxon>Hyphomicrobiales</taxon>
        <taxon>Nitrobacteraceae</taxon>
        <taxon>Bradyrhizobium</taxon>
    </lineage>
</organism>
<sequence length="63" mass="6900">MTAAAPLTSLEDQIENVRLKLKRMGHIAETGRDFAAIADVEARELMPLLTQRSITLSARFSSG</sequence>
<dbReference type="RefSeq" id="WP_284274468.1">
    <property type="nucleotide sequence ID" value="NZ_BSOW01000044.1"/>
</dbReference>
<evidence type="ECO:0000313" key="2">
    <source>
        <dbReference type="Proteomes" id="UP001156905"/>
    </source>
</evidence>
<protein>
    <submittedName>
        <fullName evidence="1">Uncharacterized protein</fullName>
    </submittedName>
</protein>